<dbReference type="GO" id="GO:0005886">
    <property type="term" value="C:plasma membrane"/>
    <property type="evidence" value="ECO:0007669"/>
    <property type="project" value="UniProtKB-SubCell"/>
</dbReference>
<evidence type="ECO:0000259" key="9">
    <source>
        <dbReference type="Pfam" id="PF09976"/>
    </source>
</evidence>
<keyword evidence="5" id="KW-0472">Membrane</keyword>
<comment type="caution">
    <text evidence="10">The sequence shown here is derived from an EMBL/GenBank/DDBJ whole genome shotgun (WGS) entry which is preliminary data.</text>
</comment>
<sequence length="223" mass="24190">MAFNDDSFIREVNEELRSDQFKTAWQRYGRFVIALAAVIVIGTAGERIYAYWQSSQASASGDAFLAANDLAKANKQDEALAALSKLEQDGFASYPVLARMRAAALKSEKGDTAGAIADFQAIAKDSGIQPAIQDVAHLRAAWLLADTGTYEQVSAEAEALTATTNPLRHSAREVLGVTAYRLGDYKRAKEWFTAIADDQETPRNVGRRAQMLLDVIAASGKAQ</sequence>
<protein>
    <recommendedName>
        <fullName evidence="8">Ancillary SecYEG translocon subunit</fullName>
    </recommendedName>
</protein>
<keyword evidence="11" id="KW-1185">Reference proteome</keyword>
<name>A0A7W6J202_9HYPH</name>
<evidence type="ECO:0000256" key="5">
    <source>
        <dbReference type="ARBA" id="ARBA00023136"/>
    </source>
</evidence>
<feature type="domain" description="Ancillary SecYEG translocon subunit/Cell division coordinator CpoB TPR" evidence="9">
    <location>
        <begin position="23"/>
        <end position="201"/>
    </location>
</feature>
<keyword evidence="4" id="KW-1133">Transmembrane helix</keyword>
<proteinExistence type="inferred from homology"/>
<dbReference type="Gene3D" id="1.25.40.10">
    <property type="entry name" value="Tetratricopeptide repeat domain"/>
    <property type="match status" value="1"/>
</dbReference>
<evidence type="ECO:0000256" key="6">
    <source>
        <dbReference type="ARBA" id="ARBA00023186"/>
    </source>
</evidence>
<dbReference type="RefSeq" id="WP_183364519.1">
    <property type="nucleotide sequence ID" value="NZ_JACIEZ010000001.1"/>
</dbReference>
<evidence type="ECO:0000256" key="8">
    <source>
        <dbReference type="ARBA" id="ARBA00024235"/>
    </source>
</evidence>
<dbReference type="SUPFAM" id="SSF48452">
    <property type="entry name" value="TPR-like"/>
    <property type="match status" value="1"/>
</dbReference>
<dbReference type="Proteomes" id="UP000528286">
    <property type="component" value="Unassembled WGS sequence"/>
</dbReference>
<evidence type="ECO:0000256" key="3">
    <source>
        <dbReference type="ARBA" id="ARBA00022692"/>
    </source>
</evidence>
<dbReference type="InterPro" id="IPR026039">
    <property type="entry name" value="YfgM"/>
</dbReference>
<evidence type="ECO:0000256" key="4">
    <source>
        <dbReference type="ARBA" id="ARBA00022989"/>
    </source>
</evidence>
<dbReference type="InterPro" id="IPR018704">
    <property type="entry name" value="SecYEG/CpoB_TPR"/>
</dbReference>
<evidence type="ECO:0000256" key="1">
    <source>
        <dbReference type="ARBA" id="ARBA00004401"/>
    </source>
</evidence>
<dbReference type="EMBL" id="JACIEZ010000001">
    <property type="protein sequence ID" value="MBB4063326.1"/>
    <property type="molecule type" value="Genomic_DNA"/>
</dbReference>
<reference evidence="10 11" key="1">
    <citation type="submission" date="2020-08" db="EMBL/GenBank/DDBJ databases">
        <title>Genomic Encyclopedia of Type Strains, Phase IV (KMG-IV): sequencing the most valuable type-strain genomes for metagenomic binning, comparative biology and taxonomic classification.</title>
        <authorList>
            <person name="Goeker M."/>
        </authorList>
    </citation>
    <scope>NUCLEOTIDE SEQUENCE [LARGE SCALE GENOMIC DNA]</scope>
    <source>
        <strain evidence="10 11">DSM 29853</strain>
    </source>
</reference>
<dbReference type="AlphaFoldDB" id="A0A7W6J202"/>
<keyword evidence="6" id="KW-0143">Chaperone</keyword>
<evidence type="ECO:0000313" key="11">
    <source>
        <dbReference type="Proteomes" id="UP000528286"/>
    </source>
</evidence>
<keyword evidence="2" id="KW-1003">Cell membrane</keyword>
<comment type="similarity">
    <text evidence="7">Belongs to the YfgM family.</text>
</comment>
<keyword evidence="3" id="KW-0812">Transmembrane</keyword>
<dbReference type="Pfam" id="PF09976">
    <property type="entry name" value="TPR_21"/>
    <property type="match status" value="1"/>
</dbReference>
<accession>A0A7W6J202</accession>
<evidence type="ECO:0000313" key="10">
    <source>
        <dbReference type="EMBL" id="MBB4063326.1"/>
    </source>
</evidence>
<dbReference type="PANTHER" id="PTHR38035">
    <property type="entry name" value="UPF0070 PROTEIN YFGM"/>
    <property type="match status" value="1"/>
</dbReference>
<dbReference type="InterPro" id="IPR011990">
    <property type="entry name" value="TPR-like_helical_dom_sf"/>
</dbReference>
<comment type="subcellular location">
    <subcellularLocation>
        <location evidence="1">Cell membrane</location>
        <topology evidence="1">Single-pass type II membrane protein</topology>
    </subcellularLocation>
</comment>
<evidence type="ECO:0000256" key="7">
    <source>
        <dbReference type="ARBA" id="ARBA00024197"/>
    </source>
</evidence>
<organism evidence="10 11">
    <name type="scientific">Gellertiella hungarica</name>
    <dbReference type="NCBI Taxonomy" id="1572859"/>
    <lineage>
        <taxon>Bacteria</taxon>
        <taxon>Pseudomonadati</taxon>
        <taxon>Pseudomonadota</taxon>
        <taxon>Alphaproteobacteria</taxon>
        <taxon>Hyphomicrobiales</taxon>
        <taxon>Rhizobiaceae</taxon>
        <taxon>Gellertiella</taxon>
    </lineage>
</organism>
<evidence type="ECO:0000256" key="2">
    <source>
        <dbReference type="ARBA" id="ARBA00022475"/>
    </source>
</evidence>
<gene>
    <name evidence="10" type="ORF">GGR23_000487</name>
</gene>
<dbReference type="GO" id="GO:0044877">
    <property type="term" value="F:protein-containing complex binding"/>
    <property type="evidence" value="ECO:0007669"/>
    <property type="project" value="InterPro"/>
</dbReference>
<dbReference type="PANTHER" id="PTHR38035:SF1">
    <property type="entry name" value="ANCILLARY SECYEG TRANSLOCON SUBUNIT"/>
    <property type="match status" value="1"/>
</dbReference>